<accession>A0ACB5TZJ2</accession>
<reference evidence="1" key="1">
    <citation type="submission" date="2023-04" db="EMBL/GenBank/DDBJ databases">
        <title>Candida boidinii NBRC 1967.</title>
        <authorList>
            <person name="Ichikawa N."/>
            <person name="Sato H."/>
            <person name="Tonouchi N."/>
        </authorList>
    </citation>
    <scope>NUCLEOTIDE SEQUENCE</scope>
    <source>
        <strain evidence="1">NBRC 1967</strain>
    </source>
</reference>
<protein>
    <submittedName>
        <fullName evidence="1">Unnamed protein product</fullName>
    </submittedName>
</protein>
<proteinExistence type="predicted"/>
<evidence type="ECO:0000313" key="1">
    <source>
        <dbReference type="EMBL" id="GME98578.1"/>
    </source>
</evidence>
<name>A0ACB5TZJ2_CANBO</name>
<comment type="caution">
    <text evidence="1">The sequence shown here is derived from an EMBL/GenBank/DDBJ whole genome shotgun (WGS) entry which is preliminary data.</text>
</comment>
<sequence length="368" mass="40420">MSTPEKFTGYACTDHAKWSDLTKLSYPPKKFDDYDVDIKINCCGVCGSDVHTVVNDWGKKSNLPLVVGHEIVGTVTAVGPKVTLAKVGDIVGVGAQARSCLKCKNCLEGEETYCSEDLIHTFGSVYPESGETSQGGYANYVRIHEFFTFPISQKLFEKGYKPEDIASFFCGGLTTYAPLIDNGCGPGKKVGIIGIGGLGHFAIQIAKALGAEVYVFSRTDSKKEDALKLGADHYFATSEENWNKPIEFELDMILSTANSGKGFDLNAYLRCLKINGKFISVGLPAEAFSVSPRTFFSNKCSFSASHLGNRKQMLELLKLVEEKNIKAWIEPVEISAAGCKEVLERLHNNDVKYRFVLTGYEKEFANDN</sequence>
<evidence type="ECO:0000313" key="2">
    <source>
        <dbReference type="Proteomes" id="UP001165101"/>
    </source>
</evidence>
<keyword evidence="2" id="KW-1185">Reference proteome</keyword>
<organism evidence="1 2">
    <name type="scientific">Candida boidinii</name>
    <name type="common">Yeast</name>
    <dbReference type="NCBI Taxonomy" id="5477"/>
    <lineage>
        <taxon>Eukaryota</taxon>
        <taxon>Fungi</taxon>
        <taxon>Dikarya</taxon>
        <taxon>Ascomycota</taxon>
        <taxon>Saccharomycotina</taxon>
        <taxon>Pichiomycetes</taxon>
        <taxon>Pichiales</taxon>
        <taxon>Pichiaceae</taxon>
        <taxon>Ogataea</taxon>
        <taxon>Ogataea/Candida clade</taxon>
    </lineage>
</organism>
<dbReference type="Proteomes" id="UP001165101">
    <property type="component" value="Unassembled WGS sequence"/>
</dbReference>
<dbReference type="EMBL" id="BSXV01003548">
    <property type="protein sequence ID" value="GME98578.1"/>
    <property type="molecule type" value="Genomic_DNA"/>
</dbReference>
<gene>
    <name evidence="1" type="ORF">Cboi01_000499300</name>
</gene>